<dbReference type="eggNOG" id="COG1479">
    <property type="taxonomic scope" value="Bacteria"/>
</dbReference>
<protein>
    <recommendedName>
        <fullName evidence="3">DUF262 domain-containing protein</fullName>
    </recommendedName>
</protein>
<proteinExistence type="predicted"/>
<evidence type="ECO:0000313" key="2">
    <source>
        <dbReference type="Proteomes" id="UP000019364"/>
    </source>
</evidence>
<dbReference type="RefSeq" id="WP_242403956.1">
    <property type="nucleotide sequence ID" value="NZ_BAVZ01000039.1"/>
</dbReference>
<name>W7YQI9_9BACL</name>
<organism evidence="1 2">
    <name type="scientific">Paenibacillus pini JCM 16418</name>
    <dbReference type="NCBI Taxonomy" id="1236976"/>
    <lineage>
        <taxon>Bacteria</taxon>
        <taxon>Bacillati</taxon>
        <taxon>Bacillota</taxon>
        <taxon>Bacilli</taxon>
        <taxon>Bacillales</taxon>
        <taxon>Paenibacillaceae</taxon>
        <taxon>Paenibacillus</taxon>
    </lineage>
</organism>
<comment type="caution">
    <text evidence="1">The sequence shown here is derived from an EMBL/GenBank/DDBJ whole genome shotgun (WGS) entry which is preliminary data.</text>
</comment>
<dbReference type="AlphaFoldDB" id="W7YQI9"/>
<reference evidence="1 2" key="1">
    <citation type="journal article" date="2014" name="Genome Announc.">
        <title>Draft Genome Sequence of Paenibacillus pini JCM 16418T, Isolated from the Rhizosphere of Pine Tree.</title>
        <authorList>
            <person name="Yuki M."/>
            <person name="Oshima K."/>
            <person name="Suda W."/>
            <person name="Oshida Y."/>
            <person name="Kitamura K."/>
            <person name="Iida Y."/>
            <person name="Hattori M."/>
            <person name="Ohkuma M."/>
        </authorList>
    </citation>
    <scope>NUCLEOTIDE SEQUENCE [LARGE SCALE GENOMIC DNA]</scope>
    <source>
        <strain evidence="1 2">JCM 16418</strain>
    </source>
</reference>
<keyword evidence="2" id="KW-1185">Reference proteome</keyword>
<dbReference type="EMBL" id="BAVZ01000039">
    <property type="protein sequence ID" value="GAF10817.1"/>
    <property type="molecule type" value="Genomic_DNA"/>
</dbReference>
<evidence type="ECO:0000313" key="1">
    <source>
        <dbReference type="EMBL" id="GAF10817.1"/>
    </source>
</evidence>
<sequence>MKSADKSLWLLDGKQRINRLVSFIQNGWKLTKCVVYGVDITGMEFLELPEEFRELIEMQYINAYQFENLTVDQRDQLFKRLNSGVPLSPIEIIRSVLGTDILDYINNLLETAFMKKVEFTEKQKEGFKDQELILQMISVITGRSYEVGGKSLLSLALDLRVNGLTDGEKSLIESVFNFLSAAYEEVEDKVVKKSLKKADVVRITGASVEATDRPEVFGHIISSYIASQPSGSLYKATTSNKSASASSVKKGIEILQGILVVDKQSA</sequence>
<evidence type="ECO:0008006" key="3">
    <source>
        <dbReference type="Google" id="ProtNLM"/>
    </source>
</evidence>
<dbReference type="STRING" id="1236976.JCM16418_5040"/>
<gene>
    <name evidence="1" type="ORF">JCM16418_5040</name>
</gene>
<dbReference type="PANTHER" id="PTHR39639">
    <property type="entry name" value="CHROMOSOME 16, WHOLE GENOME SHOTGUN SEQUENCE"/>
    <property type="match status" value="1"/>
</dbReference>
<dbReference type="PANTHER" id="PTHR39639:SF1">
    <property type="entry name" value="DUF262 DOMAIN-CONTAINING PROTEIN"/>
    <property type="match status" value="1"/>
</dbReference>
<dbReference type="Proteomes" id="UP000019364">
    <property type="component" value="Unassembled WGS sequence"/>
</dbReference>
<accession>W7YQI9</accession>